<keyword evidence="3" id="KW-1185">Reference proteome</keyword>
<reference evidence="2 3" key="1">
    <citation type="submission" date="2019-07" db="EMBL/GenBank/DDBJ databases">
        <authorList>
            <person name="Jastrzebski P J."/>
            <person name="Paukszto L."/>
            <person name="Jastrzebski P J."/>
        </authorList>
    </citation>
    <scope>NUCLEOTIDE SEQUENCE [LARGE SCALE GENOMIC DNA]</scope>
    <source>
        <strain evidence="2 3">WMS-il1</strain>
    </source>
</reference>
<name>A0A564Y4T8_HYMDI</name>
<dbReference type="Proteomes" id="UP000321570">
    <property type="component" value="Unassembled WGS sequence"/>
</dbReference>
<evidence type="ECO:0000313" key="2">
    <source>
        <dbReference type="EMBL" id="VUZ41979.1"/>
    </source>
</evidence>
<organism evidence="2 3">
    <name type="scientific">Hymenolepis diminuta</name>
    <name type="common">Rat tapeworm</name>
    <dbReference type="NCBI Taxonomy" id="6216"/>
    <lineage>
        <taxon>Eukaryota</taxon>
        <taxon>Metazoa</taxon>
        <taxon>Spiralia</taxon>
        <taxon>Lophotrochozoa</taxon>
        <taxon>Platyhelminthes</taxon>
        <taxon>Cestoda</taxon>
        <taxon>Eucestoda</taxon>
        <taxon>Cyclophyllidea</taxon>
        <taxon>Hymenolepididae</taxon>
        <taxon>Hymenolepis</taxon>
    </lineage>
</organism>
<dbReference type="EMBL" id="CABIJS010000077">
    <property type="protein sequence ID" value="VUZ41979.1"/>
    <property type="molecule type" value="Genomic_DNA"/>
</dbReference>
<sequence length="135" mass="15751">METIYEWQTTNESKGNGRKGLSVTPCRTTSEAEARSKRRSAQNFDAIIQHWTNIKQEFEEKEGMIRELNPNKKCFRFLPVIVNGFEIKKMILYANGGVIIFSQIRVRLKCTYKRTTIEAKTFREARNKISQNSKV</sequence>
<gene>
    <name evidence="2" type="ORF">WMSIL1_LOCUS2748</name>
</gene>
<proteinExistence type="predicted"/>
<accession>A0A564Y4T8</accession>
<dbReference type="AlphaFoldDB" id="A0A564Y4T8"/>
<protein>
    <submittedName>
        <fullName evidence="2">Uncharacterized protein</fullName>
    </submittedName>
</protein>
<feature type="region of interest" description="Disordered" evidence="1">
    <location>
        <begin position="8"/>
        <end position="38"/>
    </location>
</feature>
<evidence type="ECO:0000256" key="1">
    <source>
        <dbReference type="SAM" id="MobiDB-lite"/>
    </source>
</evidence>
<evidence type="ECO:0000313" key="3">
    <source>
        <dbReference type="Proteomes" id="UP000321570"/>
    </source>
</evidence>